<organism evidence="3 4">
    <name type="scientific">Trichinella pseudospiralis</name>
    <name type="common">Parasitic roundworm</name>
    <dbReference type="NCBI Taxonomy" id="6337"/>
    <lineage>
        <taxon>Eukaryota</taxon>
        <taxon>Metazoa</taxon>
        <taxon>Ecdysozoa</taxon>
        <taxon>Nematoda</taxon>
        <taxon>Enoplea</taxon>
        <taxon>Dorylaimia</taxon>
        <taxon>Trichinellida</taxon>
        <taxon>Trichinellidae</taxon>
        <taxon>Trichinella</taxon>
    </lineage>
</organism>
<evidence type="ECO:0000313" key="3">
    <source>
        <dbReference type="EMBL" id="KRZ33268.1"/>
    </source>
</evidence>
<dbReference type="EMBL" id="JYDS01000010">
    <property type="protein sequence ID" value="KRZ33268.1"/>
    <property type="molecule type" value="Genomic_DNA"/>
</dbReference>
<evidence type="ECO:0000256" key="1">
    <source>
        <dbReference type="SAM" id="MobiDB-lite"/>
    </source>
</evidence>
<dbReference type="Proteomes" id="UP000054805">
    <property type="component" value="Unassembled WGS sequence"/>
</dbReference>
<evidence type="ECO:0000256" key="2">
    <source>
        <dbReference type="SAM" id="SignalP"/>
    </source>
</evidence>
<gene>
    <name evidence="3" type="ORF">T4B_12151</name>
</gene>
<evidence type="ECO:0008006" key="5">
    <source>
        <dbReference type="Google" id="ProtNLM"/>
    </source>
</evidence>
<dbReference type="AlphaFoldDB" id="A0A0V1JED7"/>
<comment type="caution">
    <text evidence="3">The sequence shown here is derived from an EMBL/GenBank/DDBJ whole genome shotgun (WGS) entry which is preliminary data.</text>
</comment>
<keyword evidence="2" id="KW-0732">Signal</keyword>
<protein>
    <recommendedName>
        <fullName evidence="5">Secreted protein</fullName>
    </recommendedName>
</protein>
<evidence type="ECO:0000313" key="4">
    <source>
        <dbReference type="Proteomes" id="UP000054805"/>
    </source>
</evidence>
<feature type="chain" id="PRO_5006880460" description="Secreted protein" evidence="2">
    <location>
        <begin position="25"/>
        <end position="117"/>
    </location>
</feature>
<keyword evidence="4" id="KW-1185">Reference proteome</keyword>
<name>A0A0V1JED7_TRIPS</name>
<sequence length="117" mass="13356">MKFKIVKFIFPSFWSCSVLLCVHSKESTKIGVKKKLLNSQAEESERQLLDMRIRNERLPWQTTAGSRGYEVGSRFSMGCQAVPPSLDTFQRGAGPEHMCNSRSRRYSRHQPGDTICS</sequence>
<reference evidence="3 4" key="1">
    <citation type="submission" date="2015-01" db="EMBL/GenBank/DDBJ databases">
        <title>Evolution of Trichinella species and genotypes.</title>
        <authorList>
            <person name="Korhonen P.K."/>
            <person name="Edoardo P."/>
            <person name="Giuseppe L.R."/>
            <person name="Gasser R.B."/>
        </authorList>
    </citation>
    <scope>NUCLEOTIDE SEQUENCE [LARGE SCALE GENOMIC DNA]</scope>
    <source>
        <strain evidence="3">ISS588</strain>
    </source>
</reference>
<accession>A0A0V1JED7</accession>
<proteinExistence type="predicted"/>
<feature type="signal peptide" evidence="2">
    <location>
        <begin position="1"/>
        <end position="24"/>
    </location>
</feature>
<feature type="region of interest" description="Disordered" evidence="1">
    <location>
        <begin position="92"/>
        <end position="117"/>
    </location>
</feature>